<organism evidence="2 3">
    <name type="scientific">Melipona bicolor</name>
    <dbReference type="NCBI Taxonomy" id="60889"/>
    <lineage>
        <taxon>Eukaryota</taxon>
        <taxon>Metazoa</taxon>
        <taxon>Ecdysozoa</taxon>
        <taxon>Arthropoda</taxon>
        <taxon>Hexapoda</taxon>
        <taxon>Insecta</taxon>
        <taxon>Pterygota</taxon>
        <taxon>Neoptera</taxon>
        <taxon>Endopterygota</taxon>
        <taxon>Hymenoptera</taxon>
        <taxon>Apocrita</taxon>
        <taxon>Aculeata</taxon>
        <taxon>Apoidea</taxon>
        <taxon>Anthophila</taxon>
        <taxon>Apidae</taxon>
        <taxon>Melipona</taxon>
    </lineage>
</organism>
<dbReference type="EMBL" id="JAHYIQ010000001">
    <property type="protein sequence ID" value="KAK1135410.1"/>
    <property type="molecule type" value="Genomic_DNA"/>
</dbReference>
<dbReference type="Proteomes" id="UP001177670">
    <property type="component" value="Unassembled WGS sequence"/>
</dbReference>
<comment type="caution">
    <text evidence="2">The sequence shown here is derived from an EMBL/GenBank/DDBJ whole genome shotgun (WGS) entry which is preliminary data.</text>
</comment>
<gene>
    <name evidence="2" type="ORF">K0M31_000008</name>
</gene>
<evidence type="ECO:0000313" key="3">
    <source>
        <dbReference type="Proteomes" id="UP001177670"/>
    </source>
</evidence>
<dbReference type="AlphaFoldDB" id="A0AA40KWC2"/>
<sequence>MVSKATTELMVFDKLACRVLFYGRIEDECVSWTFQGRVYRIGIHPEICTYLRHVPAKYRSYAHVEYRSYVDRDRVPRWKKGQCFIDSGEGRLIHPCLNDGEEICKRLNGFFGSTLDQAGIPGAVHNSARSGINSFNQRVGPRDGIFTLFTASREITRLEKHCVEECGSCTPSGRRGERFGAARRIPFGVATKHDRSGRSPNIIKRSSPRNR</sequence>
<keyword evidence="3" id="KW-1185">Reference proteome</keyword>
<proteinExistence type="predicted"/>
<reference evidence="2" key="1">
    <citation type="submission" date="2021-10" db="EMBL/GenBank/DDBJ databases">
        <title>Melipona bicolor Genome sequencing and assembly.</title>
        <authorList>
            <person name="Araujo N.S."/>
            <person name="Arias M.C."/>
        </authorList>
    </citation>
    <scope>NUCLEOTIDE SEQUENCE</scope>
    <source>
        <strain evidence="2">USP_2M_L1-L4_2017</strain>
        <tissue evidence="2">Whole body</tissue>
    </source>
</reference>
<feature type="region of interest" description="Disordered" evidence="1">
    <location>
        <begin position="186"/>
        <end position="211"/>
    </location>
</feature>
<accession>A0AA40KWC2</accession>
<evidence type="ECO:0000313" key="2">
    <source>
        <dbReference type="EMBL" id="KAK1135410.1"/>
    </source>
</evidence>
<evidence type="ECO:0000256" key="1">
    <source>
        <dbReference type="SAM" id="MobiDB-lite"/>
    </source>
</evidence>
<name>A0AA40KWC2_9HYME</name>
<protein>
    <submittedName>
        <fullName evidence="2">Uncharacterized protein</fullName>
    </submittedName>
</protein>